<dbReference type="KEGG" id="apln:108742691"/>
<gene>
    <name evidence="12" type="primary">LOC108742691</name>
</gene>
<evidence type="ECO:0000313" key="12">
    <source>
        <dbReference type="RefSeq" id="XP_018333486.1"/>
    </source>
</evidence>
<comment type="similarity">
    <text evidence="10">Belongs to the actin family.</text>
</comment>
<dbReference type="RefSeq" id="XP_018333486.1">
    <property type="nucleotide sequence ID" value="XM_018477984.2"/>
</dbReference>
<evidence type="ECO:0000256" key="10">
    <source>
        <dbReference type="RuleBase" id="RU000487"/>
    </source>
</evidence>
<dbReference type="Proteomes" id="UP000192223">
    <property type="component" value="Unplaced"/>
</dbReference>
<dbReference type="FunFam" id="3.90.640.10:FF:000009">
    <property type="entry name" value="Actin-like 6A, isoform CRA_a"/>
    <property type="match status" value="1"/>
</dbReference>
<dbReference type="SMART" id="SM00268">
    <property type="entry name" value="ACTIN"/>
    <property type="match status" value="1"/>
</dbReference>
<name>A0A1W4XBK1_AGRPL</name>
<keyword evidence="4" id="KW-0156">Chromatin regulator</keyword>
<evidence type="ECO:0000256" key="2">
    <source>
        <dbReference type="ARBA" id="ARBA00004496"/>
    </source>
</evidence>
<evidence type="ECO:0000256" key="9">
    <source>
        <dbReference type="ARBA" id="ARBA00023242"/>
    </source>
</evidence>
<organism evidence="11 12">
    <name type="scientific">Agrilus planipennis</name>
    <name type="common">Emerald ash borer</name>
    <name type="synonym">Agrilus marcopoli</name>
    <dbReference type="NCBI Taxonomy" id="224129"/>
    <lineage>
        <taxon>Eukaryota</taxon>
        <taxon>Metazoa</taxon>
        <taxon>Ecdysozoa</taxon>
        <taxon>Arthropoda</taxon>
        <taxon>Hexapoda</taxon>
        <taxon>Insecta</taxon>
        <taxon>Pterygota</taxon>
        <taxon>Neoptera</taxon>
        <taxon>Endopterygota</taxon>
        <taxon>Coleoptera</taxon>
        <taxon>Polyphaga</taxon>
        <taxon>Elateriformia</taxon>
        <taxon>Buprestoidea</taxon>
        <taxon>Buprestidae</taxon>
        <taxon>Agrilinae</taxon>
        <taxon>Agrilus</taxon>
    </lineage>
</organism>
<evidence type="ECO:0000256" key="5">
    <source>
        <dbReference type="ARBA" id="ARBA00022902"/>
    </source>
</evidence>
<dbReference type="GeneID" id="108742691"/>
<comment type="subcellular location">
    <subcellularLocation>
        <location evidence="2">Cytoplasm</location>
    </subcellularLocation>
    <subcellularLocation>
        <location evidence="1">Nucleus</location>
    </subcellularLocation>
</comment>
<dbReference type="GO" id="GO:0007399">
    <property type="term" value="P:nervous system development"/>
    <property type="evidence" value="ECO:0007669"/>
    <property type="project" value="UniProtKB-KW"/>
</dbReference>
<keyword evidence="9" id="KW-0539">Nucleus</keyword>
<dbReference type="SUPFAM" id="SSF53067">
    <property type="entry name" value="Actin-like ATPase domain"/>
    <property type="match status" value="2"/>
</dbReference>
<dbReference type="InterPro" id="IPR043129">
    <property type="entry name" value="ATPase_NBD"/>
</dbReference>
<evidence type="ECO:0000256" key="8">
    <source>
        <dbReference type="ARBA" id="ARBA00023212"/>
    </source>
</evidence>
<dbReference type="FunFam" id="3.30.420.40:FF:000375">
    <property type="entry name" value="Actin-related protein 8"/>
    <property type="match status" value="1"/>
</dbReference>
<evidence type="ECO:0000256" key="3">
    <source>
        <dbReference type="ARBA" id="ARBA00022490"/>
    </source>
</evidence>
<accession>A0A1W4XBK1</accession>
<evidence type="ECO:0000256" key="7">
    <source>
        <dbReference type="ARBA" id="ARBA00023163"/>
    </source>
</evidence>
<sequence length="419" mass="45973">MSGAVYGGDEVGALVLDIGQNTIRAGYGGEDSPKLDIPSAVGTWTESNNDTDDVHYKYNIGLTAIHVKKPDMELVTLLKDGMIENWDIFENVLDYIYKQGLGAIPRDHPMLITEPPWITIPKREQLVEMMFEKYKVPALYLGKNAALAAFANGRPTCLVVDSGATHTSAVPVHDGFVLTQAVVKSPVGGDYISQQCRNYLEEKGIEIIPPYMVASKEITKPDEAPNWQKRSSLPKVTKSWHNYMIKEVMQDFQASVLQVSDNVYDEEVVKSMPAIHYEFPNGFHKDFGVERFKIPEPLFNPTAGAKAGIQPILGVGPLVTTSVGMCDMDIRPAMYGNVVVTGGNSNLQGFTERLNRDLAAKTPPSMRLKVLSAAGAVERKFGAWIGGSILSSLGSFQQLWISKQEYEEGGKAIAQSKCP</sequence>
<dbReference type="FunFam" id="3.30.420.40:FF:000058">
    <property type="entry name" value="Putative actin-related protein 5"/>
    <property type="match status" value="1"/>
</dbReference>
<keyword evidence="6" id="KW-0805">Transcription regulation</keyword>
<dbReference type="STRING" id="224129.A0A1W4XBK1"/>
<keyword evidence="5" id="KW-0524">Neurogenesis</keyword>
<dbReference type="InParanoid" id="A0A1W4XBK1"/>
<keyword evidence="7" id="KW-0804">Transcription</keyword>
<keyword evidence="11" id="KW-1185">Reference proteome</keyword>
<dbReference type="Gene3D" id="3.90.640.10">
    <property type="entry name" value="Actin, Chain A, domain 4"/>
    <property type="match status" value="1"/>
</dbReference>
<dbReference type="GO" id="GO:0006325">
    <property type="term" value="P:chromatin organization"/>
    <property type="evidence" value="ECO:0007669"/>
    <property type="project" value="UniProtKB-KW"/>
</dbReference>
<evidence type="ECO:0000256" key="4">
    <source>
        <dbReference type="ARBA" id="ARBA00022853"/>
    </source>
</evidence>
<dbReference type="Gene3D" id="2.30.36.70">
    <property type="entry name" value="Actin, Chain A, domain 2"/>
    <property type="match status" value="1"/>
</dbReference>
<evidence type="ECO:0000256" key="1">
    <source>
        <dbReference type="ARBA" id="ARBA00004123"/>
    </source>
</evidence>
<dbReference type="Pfam" id="PF00022">
    <property type="entry name" value="Actin"/>
    <property type="match status" value="1"/>
</dbReference>
<dbReference type="Gene3D" id="3.30.420.40">
    <property type="match status" value="2"/>
</dbReference>
<dbReference type="OrthoDB" id="5132116at2759"/>
<dbReference type="InterPro" id="IPR004001">
    <property type="entry name" value="Actin_CS"/>
</dbReference>
<reference evidence="12" key="1">
    <citation type="submission" date="2025-08" db="UniProtKB">
        <authorList>
            <consortium name="RefSeq"/>
        </authorList>
    </citation>
    <scope>IDENTIFICATION</scope>
    <source>
        <tissue evidence="12">Entire body</tissue>
    </source>
</reference>
<evidence type="ECO:0000256" key="6">
    <source>
        <dbReference type="ARBA" id="ARBA00023015"/>
    </source>
</evidence>
<dbReference type="GO" id="GO:0005737">
    <property type="term" value="C:cytoplasm"/>
    <property type="evidence" value="ECO:0007669"/>
    <property type="project" value="UniProtKB-SubCell"/>
</dbReference>
<proteinExistence type="inferred from homology"/>
<dbReference type="InterPro" id="IPR004000">
    <property type="entry name" value="Actin"/>
</dbReference>
<dbReference type="PANTHER" id="PTHR11937">
    <property type="entry name" value="ACTIN"/>
    <property type="match status" value="1"/>
</dbReference>
<dbReference type="CDD" id="cd13395">
    <property type="entry name" value="ASKHA_NBD_Arp4_ACTL6-like"/>
    <property type="match status" value="1"/>
</dbReference>
<dbReference type="AlphaFoldDB" id="A0A1W4XBK1"/>
<protein>
    <submittedName>
        <fullName evidence="12">Actin-like protein 6B isoform X1</fullName>
    </submittedName>
</protein>
<dbReference type="PRINTS" id="PR00190">
    <property type="entry name" value="ACTIN"/>
</dbReference>
<dbReference type="GO" id="GO:0005634">
    <property type="term" value="C:nucleus"/>
    <property type="evidence" value="ECO:0007669"/>
    <property type="project" value="UniProtKB-SubCell"/>
</dbReference>
<keyword evidence="8" id="KW-0206">Cytoskeleton</keyword>
<evidence type="ECO:0000313" key="11">
    <source>
        <dbReference type="Proteomes" id="UP000192223"/>
    </source>
</evidence>
<keyword evidence="3" id="KW-0963">Cytoplasm</keyword>
<dbReference type="PROSITE" id="PS00432">
    <property type="entry name" value="ACTINS_2"/>
    <property type="match status" value="1"/>
</dbReference>